<evidence type="ECO:0000256" key="1">
    <source>
        <dbReference type="SAM" id="SignalP"/>
    </source>
</evidence>
<proteinExistence type="predicted"/>
<dbReference type="InterPro" id="IPR000073">
    <property type="entry name" value="AB_hydrolase_1"/>
</dbReference>
<dbReference type="PANTHER" id="PTHR37017">
    <property type="entry name" value="AB HYDROLASE-1 DOMAIN-CONTAINING PROTEIN-RELATED"/>
    <property type="match status" value="1"/>
</dbReference>
<dbReference type="EMBL" id="BONH01000025">
    <property type="protein sequence ID" value="GIG00162.1"/>
    <property type="molecule type" value="Genomic_DNA"/>
</dbReference>
<reference evidence="3 4" key="1">
    <citation type="submission" date="2021-01" db="EMBL/GenBank/DDBJ databases">
        <title>Whole genome shotgun sequence of Catellatospora citrea NBRC 14495.</title>
        <authorList>
            <person name="Komaki H."/>
            <person name="Tamura T."/>
        </authorList>
    </citation>
    <scope>NUCLEOTIDE SEQUENCE [LARGE SCALE GENOMIC DNA]</scope>
    <source>
        <strain evidence="3 4">NBRC 14495</strain>
    </source>
</reference>
<dbReference type="RefSeq" id="WP_239165647.1">
    <property type="nucleotide sequence ID" value="NZ_BONH01000025.1"/>
</dbReference>
<gene>
    <name evidence="3" type="ORF">Cci01nite_52550</name>
</gene>
<evidence type="ECO:0000313" key="3">
    <source>
        <dbReference type="EMBL" id="GIG00162.1"/>
    </source>
</evidence>
<name>A0A8J3KBI1_9ACTN</name>
<feature type="chain" id="PRO_5038995871" evidence="1">
    <location>
        <begin position="25"/>
        <end position="283"/>
    </location>
</feature>
<keyword evidence="3" id="KW-0378">Hydrolase</keyword>
<keyword evidence="4" id="KW-1185">Reference proteome</keyword>
<dbReference type="PANTHER" id="PTHR37017:SF11">
    <property type="entry name" value="ESTERASE_LIPASE_THIOESTERASE DOMAIN-CONTAINING PROTEIN"/>
    <property type="match status" value="1"/>
</dbReference>
<feature type="signal peptide" evidence="1">
    <location>
        <begin position="1"/>
        <end position="24"/>
    </location>
</feature>
<dbReference type="InterPro" id="IPR029058">
    <property type="entry name" value="AB_hydrolase_fold"/>
</dbReference>
<comment type="caution">
    <text evidence="3">The sequence shown here is derived from an EMBL/GenBank/DDBJ whole genome shotgun (WGS) entry which is preliminary data.</text>
</comment>
<dbReference type="GO" id="GO:0016787">
    <property type="term" value="F:hydrolase activity"/>
    <property type="evidence" value="ECO:0007669"/>
    <property type="project" value="UniProtKB-KW"/>
</dbReference>
<dbReference type="Pfam" id="PF12697">
    <property type="entry name" value="Abhydrolase_6"/>
    <property type="match status" value="1"/>
</dbReference>
<protein>
    <submittedName>
        <fullName evidence="3">Alpha/beta hydrolase</fullName>
    </submittedName>
</protein>
<evidence type="ECO:0000313" key="4">
    <source>
        <dbReference type="Proteomes" id="UP000659904"/>
    </source>
</evidence>
<dbReference type="SUPFAM" id="SSF53474">
    <property type="entry name" value="alpha/beta-Hydrolases"/>
    <property type="match status" value="1"/>
</dbReference>
<evidence type="ECO:0000259" key="2">
    <source>
        <dbReference type="Pfam" id="PF12697"/>
    </source>
</evidence>
<feature type="domain" description="AB hydrolase-1" evidence="2">
    <location>
        <begin position="52"/>
        <end position="273"/>
    </location>
</feature>
<accession>A0A8J3KBI1</accession>
<dbReference type="InterPro" id="IPR052897">
    <property type="entry name" value="Sec-Metab_Biosynth_Hydrolase"/>
</dbReference>
<dbReference type="AlphaFoldDB" id="A0A8J3KBI1"/>
<organism evidence="3 4">
    <name type="scientific">Catellatospora citrea</name>
    <dbReference type="NCBI Taxonomy" id="53366"/>
    <lineage>
        <taxon>Bacteria</taxon>
        <taxon>Bacillati</taxon>
        <taxon>Actinomycetota</taxon>
        <taxon>Actinomycetes</taxon>
        <taxon>Micromonosporales</taxon>
        <taxon>Micromonosporaceae</taxon>
        <taxon>Catellatospora</taxon>
    </lineage>
</organism>
<keyword evidence="1" id="KW-0732">Signal</keyword>
<sequence>MNRRPRMRLSWAAATALGAMIGVAASIMAGSAATSASPVQPQQGLQPDKPTVVLVHGAFADATSWNGVIERLRAQGYPVVAPANPLRGLASDAAYVRSVLDSVQGPIVLAGHSYGGTVMSSAAAGDPDVKALVYIAAFAPEVGESTGELANKFPGNTLGANLKQVPYPLAGGGEGTDLYVKPEAFHEHFAADVPAQTAALMAITQRPAATTALEGKATEAAWKTIPSWALLATDDKAIPLASQKFMAERAKSKTVEVKASHAVAVSQPGPVADLIMQAAEASK</sequence>
<dbReference type="Proteomes" id="UP000659904">
    <property type="component" value="Unassembled WGS sequence"/>
</dbReference>
<dbReference type="Gene3D" id="3.40.50.1820">
    <property type="entry name" value="alpha/beta hydrolase"/>
    <property type="match status" value="1"/>
</dbReference>